<organism evidence="2 3">
    <name type="scientific">Pengzhenrongella frigida</name>
    <dbReference type="NCBI Taxonomy" id="1259133"/>
    <lineage>
        <taxon>Bacteria</taxon>
        <taxon>Bacillati</taxon>
        <taxon>Actinomycetota</taxon>
        <taxon>Actinomycetes</taxon>
        <taxon>Micrococcales</taxon>
        <taxon>Pengzhenrongella</taxon>
    </lineage>
</organism>
<evidence type="ECO:0000256" key="1">
    <source>
        <dbReference type="SAM" id="Phobius"/>
    </source>
</evidence>
<evidence type="ECO:0000313" key="2">
    <source>
        <dbReference type="EMBL" id="RYV52215.1"/>
    </source>
</evidence>
<keyword evidence="1" id="KW-1133">Transmembrane helix</keyword>
<keyword evidence="1" id="KW-0472">Membrane</keyword>
<name>A0A4Q5N284_9MICO</name>
<evidence type="ECO:0000313" key="3">
    <source>
        <dbReference type="Proteomes" id="UP000293764"/>
    </source>
</evidence>
<reference evidence="2 3" key="1">
    <citation type="submission" date="2019-01" db="EMBL/GenBank/DDBJ databases">
        <title>Novel species of Cellulomonas.</title>
        <authorList>
            <person name="Liu Q."/>
            <person name="Xin Y.-H."/>
        </authorList>
    </citation>
    <scope>NUCLEOTIDE SEQUENCE [LARGE SCALE GENOMIC DNA]</scope>
    <source>
        <strain evidence="2 3">HLT2-17</strain>
    </source>
</reference>
<comment type="caution">
    <text evidence="2">The sequence shown here is derived from an EMBL/GenBank/DDBJ whole genome shotgun (WGS) entry which is preliminary data.</text>
</comment>
<proteinExistence type="predicted"/>
<sequence>MRSPARNLRTAVRTSGYLAIAGVVLFAGIGVTHLVSAAGPVKVDSTSYQAGAPIRVSTSKANIFWGQGTSLDVSTVVCTSRNLDGNYPAVLPAGTPQGSESLAAITDPELGELVYLASSAEPRFRNDLVTCEGPGLETVRLSQDLQTPLERGAAIGFLVAAGVAALWGFVTLRITRPRAVGGSPDRVAA</sequence>
<keyword evidence="1" id="KW-0812">Transmembrane</keyword>
<accession>A0A4Q5N284</accession>
<protein>
    <submittedName>
        <fullName evidence="2">Uncharacterized protein</fullName>
    </submittedName>
</protein>
<dbReference type="EMBL" id="SDWW01000007">
    <property type="protein sequence ID" value="RYV52215.1"/>
    <property type="molecule type" value="Genomic_DNA"/>
</dbReference>
<dbReference type="RefSeq" id="WP_130101455.1">
    <property type="nucleotide sequence ID" value="NZ_SDWW01000007.1"/>
</dbReference>
<dbReference type="Proteomes" id="UP000293764">
    <property type="component" value="Unassembled WGS sequence"/>
</dbReference>
<dbReference type="AlphaFoldDB" id="A0A4Q5N284"/>
<feature type="transmembrane region" description="Helical" evidence="1">
    <location>
        <begin position="152"/>
        <end position="170"/>
    </location>
</feature>
<keyword evidence="3" id="KW-1185">Reference proteome</keyword>
<gene>
    <name evidence="2" type="ORF">EUA98_04395</name>
</gene>